<feature type="domain" description="VWFC" evidence="32">
    <location>
        <begin position="1713"/>
        <end position="1775"/>
    </location>
</feature>
<dbReference type="FunFam" id="2.20.100.10:FF:000001">
    <property type="entry name" value="semaphorin-5A isoform X1"/>
    <property type="match status" value="4"/>
</dbReference>
<feature type="disulfide bond" evidence="29">
    <location>
        <begin position="1427"/>
        <end position="1442"/>
    </location>
</feature>
<dbReference type="Pfam" id="PF00270">
    <property type="entry name" value="DEAD"/>
    <property type="match status" value="1"/>
</dbReference>
<evidence type="ECO:0000256" key="11">
    <source>
        <dbReference type="ARBA" id="ARBA00022536"/>
    </source>
</evidence>
<evidence type="ECO:0000256" key="17">
    <source>
        <dbReference type="ARBA" id="ARBA00022837"/>
    </source>
</evidence>
<evidence type="ECO:0000256" key="24">
    <source>
        <dbReference type="ARBA" id="ARBA00023271"/>
    </source>
</evidence>
<dbReference type="FunFam" id="2.20.100.10:FF:000002">
    <property type="entry name" value="Unc-5 netrin receptor C"/>
    <property type="match status" value="2"/>
</dbReference>
<feature type="compositionally biased region" description="Polar residues" evidence="30">
    <location>
        <begin position="5376"/>
        <end position="5390"/>
    </location>
</feature>
<feature type="domain" description="F5/8 type C" evidence="31">
    <location>
        <begin position="2100"/>
        <end position="2254"/>
    </location>
</feature>
<evidence type="ECO:0000256" key="18">
    <source>
        <dbReference type="ARBA" id="ARBA00022840"/>
    </source>
</evidence>
<evidence type="ECO:0000256" key="25">
    <source>
        <dbReference type="ARBA" id="ARBA00039388"/>
    </source>
</evidence>
<dbReference type="CDD" id="cd19941">
    <property type="entry name" value="TIL"/>
    <property type="match status" value="12"/>
</dbReference>
<feature type="disulfide bond" evidence="29">
    <location>
        <begin position="1073"/>
        <end position="1085"/>
    </location>
</feature>
<evidence type="ECO:0000256" key="8">
    <source>
        <dbReference type="ARBA" id="ARBA00022490"/>
    </source>
</evidence>
<evidence type="ECO:0000256" key="4">
    <source>
        <dbReference type="ARBA" id="ARBA00008792"/>
    </source>
</evidence>
<dbReference type="Pfam" id="PF23244">
    <property type="entry name" value="VWF"/>
    <property type="match status" value="1"/>
</dbReference>
<dbReference type="PROSITE" id="PS51194">
    <property type="entry name" value="HELICASE_CTER"/>
    <property type="match status" value="1"/>
</dbReference>
<dbReference type="GO" id="GO:0005615">
    <property type="term" value="C:extracellular space"/>
    <property type="evidence" value="ECO:0007669"/>
    <property type="project" value="TreeGrafter"/>
</dbReference>
<feature type="region of interest" description="Disordered" evidence="30">
    <location>
        <begin position="2520"/>
        <end position="2548"/>
    </location>
</feature>
<keyword evidence="19" id="KW-0694">RNA-binding</keyword>
<dbReference type="SMART" id="SM00209">
    <property type="entry name" value="TSP1"/>
    <property type="match status" value="23"/>
</dbReference>
<evidence type="ECO:0000256" key="30">
    <source>
        <dbReference type="SAM" id="MobiDB-lite"/>
    </source>
</evidence>
<feature type="disulfide bond" evidence="29">
    <location>
        <begin position="1197"/>
        <end position="1215"/>
    </location>
</feature>
<dbReference type="PROSITE" id="PS01209">
    <property type="entry name" value="LDLRA_1"/>
    <property type="match status" value="6"/>
</dbReference>
<dbReference type="InterPro" id="IPR002464">
    <property type="entry name" value="DNA/RNA_helicase_DEAH_CS"/>
</dbReference>
<evidence type="ECO:0000256" key="16">
    <source>
        <dbReference type="ARBA" id="ARBA00022806"/>
    </source>
</evidence>
<dbReference type="Pfam" id="PF00754">
    <property type="entry name" value="F5_F8_type_C"/>
    <property type="match status" value="2"/>
</dbReference>
<organism evidence="36 37">
    <name type="scientific">Acipenser ruthenus</name>
    <name type="common">Sterlet sturgeon</name>
    <dbReference type="NCBI Taxonomy" id="7906"/>
    <lineage>
        <taxon>Eukaryota</taxon>
        <taxon>Metazoa</taxon>
        <taxon>Chordata</taxon>
        <taxon>Craniata</taxon>
        <taxon>Vertebrata</taxon>
        <taxon>Euteleostomi</taxon>
        <taxon>Actinopterygii</taxon>
        <taxon>Chondrostei</taxon>
        <taxon>Acipenseriformes</taxon>
        <taxon>Acipenseridae</taxon>
        <taxon>Acipenser</taxon>
    </lineage>
</organism>
<dbReference type="FunFam" id="2.10.25.10:FF:000217">
    <property type="entry name" value="SCO-spondin"/>
    <property type="match status" value="1"/>
</dbReference>
<evidence type="ECO:0000256" key="1">
    <source>
        <dbReference type="ARBA" id="ARBA00004239"/>
    </source>
</evidence>
<feature type="disulfide bond" evidence="29">
    <location>
        <begin position="2590"/>
        <end position="2608"/>
    </location>
</feature>
<evidence type="ECO:0000256" key="9">
    <source>
        <dbReference type="ARBA" id="ARBA00022517"/>
    </source>
</evidence>
<feature type="disulfide bond" evidence="29">
    <location>
        <begin position="1129"/>
        <end position="1144"/>
    </location>
</feature>
<evidence type="ECO:0000256" key="5">
    <source>
        <dbReference type="ARBA" id="ARBA00009456"/>
    </source>
</evidence>
<dbReference type="InterPro" id="IPR000421">
    <property type="entry name" value="FA58C"/>
</dbReference>
<dbReference type="SMART" id="SM00847">
    <property type="entry name" value="HA2"/>
    <property type="match status" value="1"/>
</dbReference>
<dbReference type="SMART" id="SM00832">
    <property type="entry name" value="C8"/>
    <property type="match status" value="3"/>
</dbReference>
<keyword evidence="12" id="KW-0732">Signal</keyword>
<dbReference type="Pfam" id="PF00271">
    <property type="entry name" value="Helicase_C"/>
    <property type="match status" value="1"/>
</dbReference>
<feature type="domain" description="VWFD" evidence="35">
    <location>
        <begin position="272"/>
        <end position="443"/>
    </location>
</feature>
<keyword evidence="15" id="KW-0378">Hydrolase</keyword>
<dbReference type="SUPFAM" id="SSF57424">
    <property type="entry name" value="LDL receptor-like module"/>
    <property type="match status" value="13"/>
</dbReference>
<evidence type="ECO:0000256" key="29">
    <source>
        <dbReference type="PROSITE-ProRule" id="PRU00124"/>
    </source>
</evidence>
<feature type="disulfide bond" evidence="29">
    <location>
        <begin position="1268"/>
        <end position="1286"/>
    </location>
</feature>
<keyword evidence="20" id="KW-0130">Cell adhesion</keyword>
<dbReference type="Pfam" id="PF24995">
    <property type="entry name" value="DSRM_2"/>
    <property type="match status" value="1"/>
</dbReference>
<keyword evidence="9" id="KW-0690">Ribosome biogenesis</keyword>
<dbReference type="InterPro" id="IPR001650">
    <property type="entry name" value="Helicase_C-like"/>
</dbReference>
<keyword evidence="21" id="KW-0496">Mitochondrion</keyword>
<dbReference type="Gene3D" id="3.30.160.20">
    <property type="match status" value="2"/>
</dbReference>
<feature type="region of interest" description="Disordered" evidence="30">
    <location>
        <begin position="1837"/>
        <end position="1875"/>
    </location>
</feature>
<evidence type="ECO:0000313" key="36">
    <source>
        <dbReference type="EMBL" id="RXM28414.1"/>
    </source>
</evidence>
<dbReference type="InterPro" id="IPR014001">
    <property type="entry name" value="Helicase_ATP-bd"/>
</dbReference>
<dbReference type="InterPro" id="IPR002919">
    <property type="entry name" value="TIL_dom"/>
</dbReference>
<dbReference type="SUPFAM" id="SSF54768">
    <property type="entry name" value="dsRNA-binding domain-like"/>
    <property type="match status" value="1"/>
</dbReference>
<feature type="domain" description="Helicase C-terminal" evidence="34">
    <location>
        <begin position="5790"/>
        <end position="5967"/>
    </location>
</feature>
<dbReference type="SUPFAM" id="SSF82895">
    <property type="entry name" value="TSP-1 type 1 repeat"/>
    <property type="match status" value="23"/>
</dbReference>
<evidence type="ECO:0000256" key="7">
    <source>
        <dbReference type="ARBA" id="ARBA00020523"/>
    </source>
</evidence>
<dbReference type="Gene3D" id="1.20.120.1080">
    <property type="match status" value="1"/>
</dbReference>
<feature type="disulfide bond" evidence="29">
    <location>
        <begin position="2304"/>
        <end position="2316"/>
    </location>
</feature>
<feature type="region of interest" description="Disordered" evidence="30">
    <location>
        <begin position="5372"/>
        <end position="5403"/>
    </location>
</feature>
<dbReference type="Pfam" id="PF19028">
    <property type="entry name" value="TSP1_spondin"/>
    <property type="match status" value="2"/>
</dbReference>
<feature type="compositionally biased region" description="Polar residues" evidence="30">
    <location>
        <begin position="2036"/>
        <end position="2050"/>
    </location>
</feature>
<dbReference type="InterPro" id="IPR036084">
    <property type="entry name" value="Ser_inhib-like_sf"/>
</dbReference>
<dbReference type="CDD" id="cd17976">
    <property type="entry name" value="DEXHc_DHX30"/>
    <property type="match status" value="1"/>
</dbReference>
<evidence type="ECO:0000256" key="3">
    <source>
        <dbReference type="ARBA" id="ARBA00004496"/>
    </source>
</evidence>
<dbReference type="SMART" id="SM00231">
    <property type="entry name" value="FA58C"/>
    <property type="match status" value="2"/>
</dbReference>
<dbReference type="SUPFAM" id="SSF57567">
    <property type="entry name" value="Serine protease inhibitors"/>
    <property type="match status" value="12"/>
</dbReference>
<dbReference type="PROSITE" id="PS50184">
    <property type="entry name" value="VWFC_2"/>
    <property type="match status" value="1"/>
</dbReference>
<dbReference type="GO" id="GO:0031012">
    <property type="term" value="C:extracellular matrix"/>
    <property type="evidence" value="ECO:0007669"/>
    <property type="project" value="TreeGrafter"/>
</dbReference>
<accession>A0A444TZP6</accession>
<dbReference type="Pfam" id="PF00090">
    <property type="entry name" value="TSP_1"/>
    <property type="match status" value="20"/>
</dbReference>
<keyword evidence="16" id="KW-0347">Helicase</keyword>
<evidence type="ECO:0000259" key="35">
    <source>
        <dbReference type="PROSITE" id="PS51233"/>
    </source>
</evidence>
<dbReference type="InterPro" id="IPR011709">
    <property type="entry name" value="DEAD-box_helicase_OB_fold"/>
</dbReference>
<comment type="subcellular location">
    <subcellularLocation>
        <location evidence="3">Cytoplasm</location>
    </subcellularLocation>
    <subcellularLocation>
        <location evidence="2">Mitochondrion matrix</location>
        <location evidence="2">Mitochondrion nucleoid</location>
    </subcellularLocation>
    <subcellularLocation>
        <location evidence="1">Secreted</location>
        <location evidence="1">Extracellular space</location>
    </subcellularLocation>
</comment>
<keyword evidence="11" id="KW-0245">EGF-like domain</keyword>
<dbReference type="PANTHER" id="PTHR11339">
    <property type="entry name" value="EXTRACELLULAR MATRIX GLYCOPROTEIN RELATED"/>
    <property type="match status" value="1"/>
</dbReference>
<dbReference type="Pfam" id="PF01826">
    <property type="entry name" value="TIL"/>
    <property type="match status" value="10"/>
</dbReference>
<gene>
    <name evidence="36" type="ORF">EOD39_9809</name>
</gene>
<reference evidence="36 37" key="1">
    <citation type="submission" date="2019-01" db="EMBL/GenBank/DDBJ databases">
        <title>Draft Genome and Complete Hox-Cluster Characterization of the Sterlet Sturgeon (Acipenser ruthenus).</title>
        <authorList>
            <person name="Wei Q."/>
        </authorList>
    </citation>
    <scope>NUCLEOTIDE SEQUENCE [LARGE SCALE GENOMIC DNA]</scope>
    <source>
        <strain evidence="36">WHYD16114868_AA</strain>
        <tissue evidence="36">Blood</tissue>
    </source>
</reference>
<feature type="region of interest" description="Disordered" evidence="30">
    <location>
        <begin position="2036"/>
        <end position="2098"/>
    </location>
</feature>
<evidence type="ECO:0000256" key="28">
    <source>
        <dbReference type="ARBA" id="ARBA00047984"/>
    </source>
</evidence>
<dbReference type="PROSITE" id="PS01285">
    <property type="entry name" value="FA58C_1"/>
    <property type="match status" value="1"/>
</dbReference>
<feature type="disulfide bond" evidence="29">
    <location>
        <begin position="1333"/>
        <end position="1351"/>
    </location>
</feature>
<evidence type="ECO:0000259" key="31">
    <source>
        <dbReference type="PROSITE" id="PS50022"/>
    </source>
</evidence>
<feature type="domain" description="F5/8 type C" evidence="31">
    <location>
        <begin position="1826"/>
        <end position="1985"/>
    </location>
</feature>
<feature type="domain" description="VWFD" evidence="35">
    <location>
        <begin position="1"/>
        <end position="95"/>
    </location>
</feature>
<feature type="disulfide bond" evidence="29">
    <location>
        <begin position="1326"/>
        <end position="1338"/>
    </location>
</feature>
<dbReference type="SMART" id="SM00214">
    <property type="entry name" value="VWC"/>
    <property type="match status" value="8"/>
</dbReference>
<feature type="disulfide bond" evidence="29">
    <location>
        <begin position="1233"/>
        <end position="1251"/>
    </location>
</feature>
<dbReference type="EMBL" id="SCEB01215650">
    <property type="protein sequence ID" value="RXM28414.1"/>
    <property type="molecule type" value="Genomic_DNA"/>
</dbReference>
<dbReference type="GO" id="GO:0007155">
    <property type="term" value="P:cell adhesion"/>
    <property type="evidence" value="ECO:0007669"/>
    <property type="project" value="UniProtKB-KW"/>
</dbReference>
<feature type="disulfide bond" evidence="29">
    <location>
        <begin position="2650"/>
        <end position="2668"/>
    </location>
</feature>
<dbReference type="Gene3D" id="4.10.400.10">
    <property type="entry name" value="Low-density Lipoprotein Receptor"/>
    <property type="match status" value="13"/>
</dbReference>
<dbReference type="CDD" id="cd00112">
    <property type="entry name" value="LDLa"/>
    <property type="match status" value="13"/>
</dbReference>
<comment type="caution">
    <text evidence="29">Lacks conserved residue(s) required for the propagation of feature annotation.</text>
</comment>
<dbReference type="PROSITE" id="PS00690">
    <property type="entry name" value="DEAH_ATP_HELICASE"/>
    <property type="match status" value="1"/>
</dbReference>
<dbReference type="SMART" id="SM00487">
    <property type="entry name" value="DEXDc"/>
    <property type="match status" value="1"/>
</dbReference>
<keyword evidence="10" id="KW-0964">Secreted</keyword>
<dbReference type="InterPro" id="IPR027417">
    <property type="entry name" value="P-loop_NTPase"/>
</dbReference>
<dbReference type="InterPro" id="IPR050780">
    <property type="entry name" value="Mucin_vWF_Thrombospondin_sf"/>
</dbReference>
<dbReference type="SMART" id="SM00490">
    <property type="entry name" value="HELICc"/>
    <property type="match status" value="1"/>
</dbReference>
<keyword evidence="13" id="KW-0677">Repeat</keyword>
<evidence type="ECO:0000256" key="15">
    <source>
        <dbReference type="ARBA" id="ARBA00022801"/>
    </source>
</evidence>
<feature type="disulfide bond" evidence="29">
    <location>
        <begin position="2643"/>
        <end position="2655"/>
    </location>
</feature>
<dbReference type="Proteomes" id="UP000289886">
    <property type="component" value="Unassembled WGS sequence"/>
</dbReference>
<dbReference type="Gene3D" id="3.40.50.300">
    <property type="entry name" value="P-loop containing nucleotide triphosphate hydrolases"/>
    <property type="match status" value="2"/>
</dbReference>
<feature type="domain" description="VWFD" evidence="35">
    <location>
        <begin position="721"/>
        <end position="891"/>
    </location>
</feature>
<feature type="disulfide bond" evidence="29">
    <location>
        <begin position="2324"/>
        <end position="2339"/>
    </location>
</feature>
<feature type="region of interest" description="Disordered" evidence="30">
    <location>
        <begin position="1302"/>
        <end position="1324"/>
    </location>
</feature>
<proteinExistence type="inferred from homology"/>
<dbReference type="GO" id="GO:0003724">
    <property type="term" value="F:RNA helicase activity"/>
    <property type="evidence" value="ECO:0007669"/>
    <property type="project" value="UniProtKB-EC"/>
</dbReference>
<dbReference type="InterPro" id="IPR000884">
    <property type="entry name" value="TSP1_rpt"/>
</dbReference>
<feature type="disulfide bond" evidence="29">
    <location>
        <begin position="1117"/>
        <end position="1135"/>
    </location>
</feature>
<dbReference type="CDD" id="cd00057">
    <property type="entry name" value="FA58C"/>
    <property type="match status" value="2"/>
</dbReference>
<dbReference type="InterPro" id="IPR044004">
    <property type="entry name" value="TSP1_spondin_dom"/>
</dbReference>
<keyword evidence="23" id="KW-0325">Glycoprotein</keyword>
<dbReference type="FunFam" id="2.10.25.10:FF:000055">
    <property type="entry name" value="alpha-tectorin isoform X1"/>
    <property type="match status" value="1"/>
</dbReference>
<dbReference type="Pfam" id="PF07717">
    <property type="entry name" value="OB_NTP_bind"/>
    <property type="match status" value="1"/>
</dbReference>
<evidence type="ECO:0000256" key="23">
    <source>
        <dbReference type="ARBA" id="ARBA00023180"/>
    </source>
</evidence>
<feature type="disulfide bond" evidence="29">
    <location>
        <begin position="2020"/>
        <end position="2035"/>
    </location>
</feature>
<dbReference type="InterPro" id="IPR056755">
    <property type="entry name" value="DSRM_2"/>
</dbReference>
<evidence type="ECO:0000259" key="33">
    <source>
        <dbReference type="PROSITE" id="PS51192"/>
    </source>
</evidence>
<keyword evidence="14" id="KW-0547">Nucleotide-binding</keyword>
<dbReference type="PROSITE" id="PS50092">
    <property type="entry name" value="TSP1"/>
    <property type="match status" value="24"/>
</dbReference>
<evidence type="ECO:0000256" key="6">
    <source>
        <dbReference type="ARBA" id="ARBA00012552"/>
    </source>
</evidence>
<dbReference type="EC" id="3.6.4.13" evidence="6"/>
<dbReference type="GO" id="GO:0016787">
    <property type="term" value="F:hydrolase activity"/>
    <property type="evidence" value="ECO:0007669"/>
    <property type="project" value="UniProtKB-KW"/>
</dbReference>
<evidence type="ECO:0000256" key="14">
    <source>
        <dbReference type="ARBA" id="ARBA00022741"/>
    </source>
</evidence>
<evidence type="ECO:0000256" key="20">
    <source>
        <dbReference type="ARBA" id="ARBA00022889"/>
    </source>
</evidence>
<feature type="compositionally biased region" description="Basic and acidic residues" evidence="30">
    <location>
        <begin position="2331"/>
        <end position="2341"/>
    </location>
</feature>
<keyword evidence="8" id="KW-0963">Cytoplasm</keyword>
<dbReference type="FunFam" id="2.20.100.10:FF:000080">
    <property type="entry name" value="SCO-spondin"/>
    <property type="match status" value="1"/>
</dbReference>
<dbReference type="InterPro" id="IPR002172">
    <property type="entry name" value="LDrepeatLR_classA_rpt"/>
</dbReference>
<dbReference type="FunFam" id="3.40.50.300:FF:000414">
    <property type="entry name" value="ATP-dependent RNA helicase DHX30 isoform X1"/>
    <property type="match status" value="1"/>
</dbReference>
<dbReference type="InterPro" id="IPR011545">
    <property type="entry name" value="DEAD/DEAH_box_helicase_dom"/>
</dbReference>
<feature type="disulfide bond" evidence="29">
    <location>
        <begin position="1110"/>
        <end position="1122"/>
    </location>
</feature>
<dbReference type="SMART" id="SM00216">
    <property type="entry name" value="VWD"/>
    <property type="match status" value="2"/>
</dbReference>
<dbReference type="FunFam" id="2.20.100.10:FF:000067">
    <property type="entry name" value="Hemicentin 1"/>
    <property type="match status" value="1"/>
</dbReference>
<dbReference type="GO" id="GO:0042254">
    <property type="term" value="P:ribosome biogenesis"/>
    <property type="evidence" value="ECO:0007669"/>
    <property type="project" value="UniProtKB-KW"/>
</dbReference>
<comment type="function">
    <text evidence="27">Involved in the modulation of neuronal aggregation. May be involved in developmental events during the formation of the central nervous system.</text>
</comment>
<feature type="disulfide bond" evidence="29">
    <location>
        <begin position="2602"/>
        <end position="2617"/>
    </location>
</feature>
<dbReference type="GO" id="GO:0042645">
    <property type="term" value="C:mitochondrial nucleoid"/>
    <property type="evidence" value="ECO:0007669"/>
    <property type="project" value="UniProtKB-SubCell"/>
</dbReference>
<evidence type="ECO:0000256" key="27">
    <source>
        <dbReference type="ARBA" id="ARBA00045981"/>
    </source>
</evidence>
<dbReference type="SMART" id="SM00192">
    <property type="entry name" value="LDLa"/>
    <property type="match status" value="14"/>
</dbReference>
<dbReference type="GO" id="GO:0003723">
    <property type="term" value="F:RNA binding"/>
    <property type="evidence" value="ECO:0007669"/>
    <property type="project" value="UniProtKB-KW"/>
</dbReference>
<dbReference type="PRINTS" id="PR00261">
    <property type="entry name" value="LDLRECEPTOR"/>
</dbReference>
<comment type="catalytic activity">
    <reaction evidence="28">
        <text>ATP + H2O = ADP + phosphate + H(+)</text>
        <dbReference type="Rhea" id="RHEA:13065"/>
        <dbReference type="ChEBI" id="CHEBI:15377"/>
        <dbReference type="ChEBI" id="CHEBI:15378"/>
        <dbReference type="ChEBI" id="CHEBI:30616"/>
        <dbReference type="ChEBI" id="CHEBI:43474"/>
        <dbReference type="ChEBI" id="CHEBI:456216"/>
        <dbReference type="EC" id="3.6.4.13"/>
    </reaction>
</comment>
<dbReference type="InterPro" id="IPR036055">
    <property type="entry name" value="LDL_receptor-like_sf"/>
</dbReference>
<evidence type="ECO:0000256" key="19">
    <source>
        <dbReference type="ARBA" id="ARBA00022884"/>
    </source>
</evidence>
<feature type="region of interest" description="Disordered" evidence="30">
    <location>
        <begin position="2389"/>
        <end position="2408"/>
    </location>
</feature>
<evidence type="ECO:0000259" key="32">
    <source>
        <dbReference type="PROSITE" id="PS50184"/>
    </source>
</evidence>
<feature type="disulfide bond" evidence="29">
    <location>
        <begin position="1345"/>
        <end position="1360"/>
    </location>
</feature>
<keyword evidence="22 29" id="KW-1015">Disulfide bond</keyword>
<feature type="disulfide bond" evidence="29">
    <location>
        <begin position="1209"/>
        <end position="1224"/>
    </location>
</feature>
<feature type="disulfide bond" evidence="29">
    <location>
        <begin position="1080"/>
        <end position="1098"/>
    </location>
</feature>
<dbReference type="InterPro" id="IPR001007">
    <property type="entry name" value="VWF_dom"/>
</dbReference>
<feature type="region of interest" description="Disordered" evidence="30">
    <location>
        <begin position="2454"/>
        <end position="2480"/>
    </location>
</feature>
<dbReference type="Pfam" id="PF21010">
    <property type="entry name" value="HA2_C"/>
    <property type="match status" value="1"/>
</dbReference>
<feature type="disulfide bond" evidence="29">
    <location>
        <begin position="2583"/>
        <end position="2595"/>
    </location>
</feature>
<dbReference type="PROSITE" id="PS50068">
    <property type="entry name" value="LDLRA_2"/>
    <property type="match status" value="13"/>
</dbReference>
<dbReference type="InterPro" id="IPR007502">
    <property type="entry name" value="Helicase-assoc_dom"/>
</dbReference>
<evidence type="ECO:0000256" key="13">
    <source>
        <dbReference type="ARBA" id="ARBA00022737"/>
    </source>
</evidence>
<feature type="disulfide bond" evidence="29">
    <location>
        <begin position="1157"/>
        <end position="1175"/>
    </location>
</feature>
<comment type="caution">
    <text evidence="36">The sequence shown here is derived from an EMBL/GenBank/DDBJ whole genome shotgun (WGS) entry which is preliminary data.</text>
</comment>
<evidence type="ECO:0000256" key="21">
    <source>
        <dbReference type="ARBA" id="ARBA00023128"/>
    </source>
</evidence>
<keyword evidence="18" id="KW-0067">ATP-binding</keyword>
<comment type="similarity">
    <text evidence="5">Belongs to the thrombospondin family.</text>
</comment>
<feature type="compositionally biased region" description="Low complexity" evidence="30">
    <location>
        <begin position="1307"/>
        <end position="1324"/>
    </location>
</feature>
<keyword evidence="24" id="KW-1135">Mitochondrion nucleoid</keyword>
<feature type="disulfide bond" evidence="29">
    <location>
        <begin position="1190"/>
        <end position="1202"/>
    </location>
</feature>
<dbReference type="FunFam" id="3.30.160.20:FF:000017">
    <property type="entry name" value="ATP-dependent RNA helicase DHX30 isoform X1"/>
    <property type="match status" value="2"/>
</dbReference>
<evidence type="ECO:0000256" key="10">
    <source>
        <dbReference type="ARBA" id="ARBA00022525"/>
    </source>
</evidence>
<dbReference type="SUPFAM" id="SSF52540">
    <property type="entry name" value="P-loop containing nucleoside triphosphate hydrolases"/>
    <property type="match status" value="1"/>
</dbReference>
<comment type="similarity">
    <text evidence="4">Belongs to the DEAD box helicase family. DEAH subfamily.</text>
</comment>
<dbReference type="FunFam" id="3.40.50.300:FF:000375">
    <property type="entry name" value="Putative ATP-dependent RNA helicase DHX30"/>
    <property type="match status" value="1"/>
</dbReference>
<name>A0A444TZP6_ACIRT</name>
<dbReference type="GO" id="GO:0005524">
    <property type="term" value="F:ATP binding"/>
    <property type="evidence" value="ECO:0007669"/>
    <property type="project" value="UniProtKB-KW"/>
</dbReference>
<dbReference type="PANTHER" id="PTHR11339:SF396">
    <property type="entry name" value="SCO-SPONDIN"/>
    <property type="match status" value="1"/>
</dbReference>
<dbReference type="InterPro" id="IPR023415">
    <property type="entry name" value="LDLR_class-A_CS"/>
</dbReference>
<dbReference type="PROSITE" id="PS51192">
    <property type="entry name" value="HELICASE_ATP_BIND_1"/>
    <property type="match status" value="1"/>
</dbReference>
<feature type="disulfide bond" evidence="29">
    <location>
        <begin position="1150"/>
        <end position="1162"/>
    </location>
</feature>
<sequence length="6326" mass="685564">MILSTISISKGISIRWLGDFIFIESGLGVRVKYNRDNIIYVTVTAELKGTTRGLCGVYNDNPNDDFTTMGGAVSQFAASFGNSWRVPDVQTESCNDAAELGHSCDITNDPALRVRAESVCKRLLASPFSQCHSKYLYCSQGGGDRESATCDTFASYARECIQQHVIVDWRRNGFCERRCGQGQVYSDCVSACPPSCTGVRTPEAGHCRDECVSGCECPPGSYLEEGACVSEEDCPCYHRRSKYNPGDTIRQKCNLCVCQGGRWLCSQEKCSAQCSVIGDAHYITFDRKRYSFHGTCDYTLVEDFVDNKLLITVENAECGSRGAGSCLKGISITVYKTTVRLRTTGDVTVNGQEVDLPFVSVDLAVRRASSSFLLVQLFGAHVLWGLEFPAAYITLQPGYANKVRGLCGTYNWNQHDDFTTPEGDVEPSTAAFANKFRTSLDCPPISGLTFDPCGTYAQQRQFAEDMCAVIHSSVFEPCHDLVEREPYYRLCLYDVCGCAPSKQCLCSAVAAYARQCAQEGAAVSWRNRTFCSVQCSGGQAFSECSRPCESSCADVRQLSGCEAVEGCVSGCNCPEGLAQDSSGQCVPVSMCPCIQGGTIYQPGSTIQNNCNTCVCVNGLWNCSEDSCPDVAQCPGNLVYSFRSCLQTCDSLESQNNCSEAFDGCVCPEGTVLLGDMCVPPSECPCHHNGKLYYENDTIIKDCNTCVCRDRHWKCGKSHCSGSCMATGDPHYITFDGRAFTFLGDCEYVLAQESAGLFTVTAENVPCGTSGVTCTKSVVVTLGNTIIHMLRGKAVTVNGVAVRLPKTYSGSGLTLDRAGLFLTLTAKLGLTLLWDGGTRLYMKLDPSFQGRVGGLCGNFDGDTENDFTTRQGIVESTSDLFGNSWRVSQSCPEEHPHRATWARKRCSIITQDLFSPCHQEVPCQQFYDWCVFDACGCDSGGDCECLCTAIAAYAEECNKRGVYTRWRSQELCPMQCDNGLVYEACGPACTQTCESLRGQPDPLCSALSCVEGCFCSEGTVLHDGSCIDPSQCPCEWEDTMFPPGAMVTQDCQNCSCSAGAWLCSGQPCVPRSPCLQSEFQCVSGRCVPSLWVCDNEDDCGDGSDEVCTASCGPQQFSCDSGQCVPLGFRCDGQPDCADHSDEAHCPPTPLCPHGEFRCANGRCVSQTRVCDGELDCGFADDSDEADCVSLCGSAEFRCSVGRCVLYLHRCDGHDDCGDLSDERGCVCAPGEFQCPDRRCLSPERVCDGQRDCSSGIDEAVCQTGGQLVCGDGSCLGREKVCDGVPDCQDGADESEAHCHGVTTEPVATTTPGSPGSTPRTGPSTGPCSEREFQCVSGECKPRAWLCDGEADCADGSDEQSCNWTCRADEYLCQGSGECIRYEQLCDGTPHCRDHSDESLDNCGSTQIPPCPGSFTCNNRVCVNTSRVCNGVPDCPQGEDELACDAGTVTTVPPGAKNTSASLCPEYTCADGSCITFKQVCNGVAECAGEPMDEQGCGVWEPWGPWGSCSETCGTGSQSRQRRCSQETLLKHCWGEEAQRQQCFSMACAEPCHLEGCPNVTSCPGDLEVRSCAPCPLTCADLAMAVSCEKERSCFSGCWCPDGLVMDSQQRCVQTEDCPCEVDGVRYWPGQLVKVNCQICTCRRGRVEQCRHNPECSVNCGWSSWSSWGECLGPCGVQSVQWSFRSPNNPSKHGSGKQCRGIYRKARRCQTEPCDECEFHGEAHTIGDRWKLGQCQVCQCLPNLTVHCSHYCPYTALGCPEGRILVPGNGDSCCYCAEKGGNVTGSPTATPGALPIGSITTRPPDSTGPPGSTGPPVTTYPINPGDECYRPLGLQQTLPDSSFTASSQQPDNPARAGRLNHVNPHGDLQGWGPDPEEYRELLSEPPFLQIDLLYPRNITGVVVQGGGAFDTFVSSFYLQLSADGRRWYTYQELPTDARPRAKMFQGNSDDSTAVENRLQRMVSAHYVRILPHDFQNGIYLRAELLGCGGTSPSPVSRDRWGCLSSQFHCSNPGLCIDSMRRCDGREDCADGADELSCVSSHLSTPSTKSTDSPGAGGRTPQTLGVPSVAPVTLSAQPGGAPKTSTVTASSGTGVIPEPKGPCNFPLGLEDGRIRYQQLSSSTHTHNNSPDAGRLNIVPNILNMEPGWSPLPDDPRPYFQVDFLQPTFVSGIISQGTVRASGYITKYRLEYSLEGRVFHNYTESRERPEEAKVFVVNVDSNIPVKRTLKWIILARFLRIFPVEYRNNFFLRVEILGCPWDVSTSASGTATTPVGGHVTPGGGSGSQSEVTSQRVIVTGSGTTRPTRCMLGEFECGSGECVNASTALCDGQTDCRDHSDEMRCESGRTSPGAVSVSGQTPAEGGNEGTSLGTGMPGGSLVTAGLPWVPGGEGITGQPGVRQNTGPTSSPGPVSAGVGVNTPTGNPGLITGSPGIHTTDPQYGRPGLATTASGVGPGGAVVTGEPGVHRLTTSTRSPHERVTGDTGLIKGRTTTLGLLSAFPPPASGVTVTQEMYNELGTRVTGNPGVRPLTPDANKPGLRTVSPLPTSGATRGHVDVWKEQSAATAGSTLSMPTTWQSVPLLPRRLCMQGQFTCRLFGCVEAMFVCDGQRDCLDGSDEEHCGGLSSSPVPTATIPPGIVPTRESSLCSAKQFRCLSGECIHLDRKCDLQSDCQDGSDEQGCVDCIVSPWGQWSECSQSCGLGSLFRQREVLREAQPGGVCNTVLFDIRACFSQACPASGQWTEWSEWSACDAECSGGVRLRDRSCSNPPPKNRGLACEGEAVQTEFCNLQPCNHTTATVQGCAPDMVYMTEEDCEAGSLDPCPLSCRDLSAEANCSMQCVEGCAPDMVYMTEEDCEAGSLDPCPLSCRDLSAEANCSMQCVEELLLVLVISRSVNRFLKHPSQCLFSRSPSNPPALNGGSPCPGDSVEARKCHSDCPTGLELQGQQWSEWTPWSQCSKSCFLHVDNVGVRRRFRSCNDTAGDACSGAAEEQELCATLPCPVPGGWSSWSPWSSCTSDCDSGVQTRNRRCTAPLPKHGGEDCPGPHIQTRDCNTQPCQDACPDNMVYQSAEECQRSGGGCPRMCLDLTASVECATACYEGCYCTEGLYLQNDSCVPPNQCWCYHLGQLHPPGTTLLWDSCNNCTCSQGEMVCGTTPCPMDCGWSAWTQWSSCSKTCDVGTRRRYRSGTNPPAAFGGRECPGSSVDMDFCSLQSCKGVWSEWASWSECTVPCGGGYRNRTRIGTGSRSSEYASCNVLPCGNVSSCPSDRQWKACADDHVTCADLSLDSVNKTCEPGCYCPEGTLLQNLECVPVSKCQCVENGEQFSPGDIVRRDCNNCSCVDGRITNCTQLSCDVNGQWSEWTPWSECSVTCGTGLQNHYRFCASPARSGSGLPCIGPDRQDQICNTAPCALSGGWSGWSNWTECTKSCGGGVWSRSRECDSPTPGGDGDYCEGPSSEVSSCHSHDCPAVDCSSIEGSVFSSCGPSCPRSCDDISHCVWSCEPGCYCSSGKVLNKNGTACVERQDCTCLDLRTGERFLPGETVLRADGCNNCTCVKGKLICTNVPCAVSGGWCEWSGWTPCSRTCGMEMVTRYRSCSCPAPQNRGAECEGFTGPGVHGVPGPPVMAVRGCLSGRGSATAPPQGLEDCPAMESDFHSDTVCEDSGECQPSCGCPGQQVLQDGECVSPSQCRCKYQNNTTGMPETGNGTWVWPGSTLWEYSEPGETIHTACQNCTCDSGHLHCKADPACRLDGSWSPWGAWSPCSESCGDGTQYRFRECSNPAPQNGGRGCPGEAEQQRDCNSLPCGEVGCPPDRLYRECLLGEGCPYSCAHECPCVLDQETLQQMQNHSVNGSTTPTLTAQGATLTLGDELPPGEALHHGCSSCVCQHSRWNCSLSSCPLDGGLSPWGTWGSCSLTCGGLGHRTRTRDCTDPAPAHGGKDCAGAREEVMYCQTPDCPAVTHPTEEPTGPEPSDGFGPWTSWSPCSQSCSDTRNPALKTRTRVCERRDPCTGEGFQERACNLPQCATTGVEDCQGEDCASRNCSWNPWADWGECSRSCGVGQQQRIRTFLSPGANGSWCDDILGGNIETRFCNIRACRVNGSWSRWSPWSWCDRKCGGGKSIRTRSCSSPPPKNGGNSCEGEKNQVKICNSKPCDGEGCPSGLEFVDCANRCPRHCSDLQQGITCQDSTECQPGCRCPAGYLEQDGACVQPWQCECADALGHSWAPGSSLGQDCNNCTCAEGRISCTNLTCPAPDCGWSSWSTWSSCSVSCGAGRRTRFRSSTSGSKDRECQREQAQTRPCDPGTCPPLCLHDNQELSLGATWLVGECQQCICTPEGVYCQDIECKVDGGWTPWSLWSDCPVTCGGGTQIRTRACINPPPRNHGSACEGPEREAQECGTQPCQEDACPWSPWSPCSQSCGTGLISRERSCSCEEGESEENTCPPESQREETQLCYNQPCPVGERGHCASQQDCVPGCYCPEGLLAQNETCVPAAQCGCLHLLHPENGGTPIAVNVQQGEIVVSGCRICVCQDGEMQCDFDSCEVTLSEWSEWTPCSPCLSSDALGRGMVALLLSRTEFTDKGTDTPLVSVQRRYRACLDLDTGLPVSEEFARCTGELEQERLCLDTTLCEDLCQWSPWSVCREPCSGGFQQRQRHPQNTKAGHTCQGPRFQSQSCNTALCPGEHCEDRGKAFLVSCANQCPRTCADLWDHVQCLHGACRPGCRCPEGWLLQDASCVSVSECRCGLPSINGTLEFQPGEDVQIDCKNCTCVNGSFSCTEEECPSYSPWSTWSECSVNCGAGERTRNRTCEETPSSQPCTAETVQREECQLAACPVSCVVSEWSAWSECSATCGGGVSLRNKTVVQPAEHGGQDCPTPLIMQRVCNSHNCTPECPGALVFSSCSNACPRSCADLLQGTECLQEACEEGCACPTGQVLLEEECVPPEECPCAVLALSLPWTLNMTLEERSRVFPPGTTIYHQCNNCTCQSGSFTCSEDLCDVDCQWSDWSEWTPCSVSCGTGVLLSSRIETLQRQYNGKDCEGSSQRRQLCVLPDCECPLGQRWRRATEGTPMCERTCQEMYDDAPQNCSAPRGREGCVCEAGWYRNSSGDCVTAAHCECVDGGHIYQEPYLQSLCDCCSYRLDPESPVRLLSLQCESGGTESIVLPVIHSCECSRCQAPGMIPVGLRAGWKFNGILGLVGKTERSSWTWSSRYQLSLSRQFGTENGNEEKAAAGAEMRRVRKDHLNEFPQPKNLLHNVISRALGVSDLKELIVYSCSEGDVKKATLQVNWPRKIEVEGFGTKKIDAERRAAAAACKILKEMGLLSPKNQLYQAKEYRTLAGRVPSRSRSLTDEEEEEGGWEPGREVEEEGLLDVTDFISDPRRETQVSTPTDRQTNQTRTELIREGQDDGSGLRALTHFPNPKALLVKVFQVATSTSSTADFLKYRTGGGKSKSCELSVQWPHPMTFTARGRNKSEAENRAAALACQKLKELGLIDRNNNPLTHAMYHLDVIREQGERERRPCRVEVPPELQERIQRYLNKYPVQSGSSPLLPSPAVLDLGSSSEEEEAELITDAITGRSYTPLSEGEAQRISQSLLRQWEAEGVGEALKELPVDSHKERVVTAVEAGRVTVIAGETGCGKTTRIPRFILESHVLQGRGAHCNILVTQPRRISAVSVAQRVGQELGPALRRNAGFQVRLESSLPPRGGALLFCTVGILLKKLQGNPRLEGVSHVVVDEVHERDVNTDFLLVLLRRVLDANPQLRVVLMSATGDLKRIAHYFGNCEVVKVPGFMHPVQEHYLEEVLEMMGRNKGRDYDVRGILCFLPGWHDIRGVQQRLEEKLAFRSGKQLVLPVHSNLPVMDQQAIFQRPPVGLRKIVLATNIAETSITVDDIVHVVDTGAQKEQRYDMRTKVSCLDTVWISRSNMTQRRGRAGRCQPGHSYHLVPRRRLEAMETFPVPEILRTPLENLVLQCKIHSPESMATDFLSQALDSPDRKAVMEAVQNLREIGVLDASEQLTALGQRLSHISTDPRLAKAIVLAAIFRCLLPLLTIVACLTRDPFQSSLKNRAEVSGAKARLNGESRSDHLVFVRAVDGWRRVLQERSAASRQKYLEENMLYGISLRFIHGLIQQFSENVYDSFLVSESSDCTRQFSQCNQYSREEELVKGVLLAGLYPNLIQVKRGKVTKQGKFKSDSLVYRTRSGPVLLHRSTVNRAEEEFPSRWLTFFTAAKSNGNVFVRDTSMVHPLSLLLLPHCNVREQESGGSTVVSLSDTDLVKLEFAPETWAVLRDFRLSLQSMVERCLQQELPEIPESEQQQHGELLALLVDLLNCSTVPE</sequence>
<feature type="disulfide bond" evidence="29">
    <location>
        <begin position="2662"/>
        <end position="2677"/>
    </location>
</feature>
<dbReference type="SUPFAM" id="SSF57603">
    <property type="entry name" value="FnI-like domain"/>
    <property type="match status" value="2"/>
</dbReference>
<feature type="compositionally biased region" description="Polar residues" evidence="30">
    <location>
        <begin position="2395"/>
        <end position="2406"/>
    </location>
</feature>
<dbReference type="PROSITE" id="PS51233">
    <property type="entry name" value="VWFD"/>
    <property type="match status" value="3"/>
</dbReference>
<dbReference type="InterPro" id="IPR008979">
    <property type="entry name" value="Galactose-bd-like_sf"/>
</dbReference>
<feature type="domain" description="Helicase ATP-binding" evidence="33">
    <location>
        <begin position="5612"/>
        <end position="5780"/>
    </location>
</feature>
<dbReference type="PROSITE" id="PS01286">
    <property type="entry name" value="FA58C_2"/>
    <property type="match status" value="2"/>
</dbReference>
<evidence type="ECO:0000256" key="12">
    <source>
        <dbReference type="ARBA" id="ARBA00022729"/>
    </source>
</evidence>
<evidence type="ECO:0000256" key="2">
    <source>
        <dbReference type="ARBA" id="ARBA00004436"/>
    </source>
</evidence>
<feature type="compositionally biased region" description="Low complexity" evidence="30">
    <location>
        <begin position="2081"/>
        <end position="2092"/>
    </location>
</feature>
<feature type="region of interest" description="Disordered" evidence="30">
    <location>
        <begin position="5332"/>
        <end position="5353"/>
    </location>
</feature>
<dbReference type="SMART" id="SM00215">
    <property type="entry name" value="VWC_out"/>
    <property type="match status" value="10"/>
</dbReference>
<dbReference type="InterPro" id="IPR001846">
    <property type="entry name" value="VWF_type-D"/>
</dbReference>
<dbReference type="Gene3D" id="2.60.120.260">
    <property type="entry name" value="Galactose-binding domain-like"/>
    <property type="match status" value="2"/>
</dbReference>
<protein>
    <recommendedName>
        <fullName evidence="25">ATP-dependent RNA helicase DHX30</fullName>
        <ecNumber evidence="6">3.6.4.13</ecNumber>
    </recommendedName>
    <alternativeName>
        <fullName evidence="26">DEAH box protein 30</fullName>
    </alternativeName>
    <alternativeName>
        <fullName evidence="7">SCO-spondin</fullName>
    </alternativeName>
</protein>
<keyword evidence="37" id="KW-1185">Reference proteome</keyword>
<feature type="disulfide bond" evidence="29">
    <location>
        <begin position="1245"/>
        <end position="1260"/>
    </location>
</feature>
<feature type="disulfide bond" evidence="29">
    <location>
        <begin position="1415"/>
        <end position="1433"/>
    </location>
</feature>
<evidence type="ECO:0000259" key="34">
    <source>
        <dbReference type="PROSITE" id="PS51194"/>
    </source>
</evidence>
<dbReference type="InterPro" id="IPR014853">
    <property type="entry name" value="VWF/SSPO/ZAN-like_Cys-rich_dom"/>
</dbReference>
<dbReference type="Gene3D" id="2.10.25.10">
    <property type="entry name" value="Laminin"/>
    <property type="match status" value="12"/>
</dbReference>
<evidence type="ECO:0000256" key="22">
    <source>
        <dbReference type="ARBA" id="ARBA00023157"/>
    </source>
</evidence>
<keyword evidence="17" id="KW-0106">Calcium</keyword>
<feature type="region of interest" description="Disordered" evidence="30">
    <location>
        <begin position="1784"/>
        <end position="1820"/>
    </location>
</feature>
<dbReference type="Pfam" id="PF00057">
    <property type="entry name" value="Ldl_recept_a"/>
    <property type="match status" value="12"/>
</dbReference>
<dbReference type="Pfam" id="PF00094">
    <property type="entry name" value="VWD"/>
    <property type="match status" value="3"/>
</dbReference>
<dbReference type="SUPFAM" id="SSF49785">
    <property type="entry name" value="Galactose-binding domain-like"/>
    <property type="match status" value="2"/>
</dbReference>
<dbReference type="PROSITE" id="PS50022">
    <property type="entry name" value="FA58C_3"/>
    <property type="match status" value="2"/>
</dbReference>
<evidence type="ECO:0000313" key="37">
    <source>
        <dbReference type="Proteomes" id="UP000289886"/>
    </source>
</evidence>
<feature type="region of interest" description="Disordered" evidence="30">
    <location>
        <begin position="4111"/>
        <end position="4133"/>
    </location>
</feature>
<feature type="compositionally biased region" description="Polar residues" evidence="30">
    <location>
        <begin position="1837"/>
        <end position="1849"/>
    </location>
</feature>
<dbReference type="CDD" id="cd18791">
    <property type="entry name" value="SF2_C_RHA"/>
    <property type="match status" value="1"/>
</dbReference>
<feature type="region of interest" description="Disordered" evidence="30">
    <location>
        <begin position="2265"/>
        <end position="2288"/>
    </location>
</feature>
<evidence type="ECO:0000256" key="26">
    <source>
        <dbReference type="ARBA" id="ARBA00042917"/>
    </source>
</evidence>
<dbReference type="Gene3D" id="2.20.100.10">
    <property type="entry name" value="Thrombospondin type-1 (TSP1) repeat"/>
    <property type="match status" value="23"/>
</dbReference>
<feature type="compositionally biased region" description="Low complexity" evidence="30">
    <location>
        <begin position="1798"/>
        <end position="1817"/>
    </location>
</feature>
<feature type="region of interest" description="Disordered" evidence="30">
    <location>
        <begin position="2331"/>
        <end position="2369"/>
    </location>
</feature>
<dbReference type="InterPro" id="IPR036383">
    <property type="entry name" value="TSP1_rpt_sf"/>
</dbReference>
<feature type="disulfide bond" evidence="29">
    <location>
        <begin position="1226"/>
        <end position="1238"/>
    </location>
</feature>